<dbReference type="Gene3D" id="3.30.70.640">
    <property type="entry name" value="Molybdopterin cofactor biosynthesis C (MoaC) domain"/>
    <property type="match status" value="1"/>
</dbReference>
<evidence type="ECO:0000256" key="9">
    <source>
        <dbReference type="ARBA" id="ARBA00022741"/>
    </source>
</evidence>
<evidence type="ECO:0000313" key="18">
    <source>
        <dbReference type="Proteomes" id="UP000494165"/>
    </source>
</evidence>
<dbReference type="InterPro" id="IPR007197">
    <property type="entry name" value="rSAM"/>
</dbReference>
<dbReference type="Pfam" id="PF06463">
    <property type="entry name" value="Mob_synth_C"/>
    <property type="match status" value="1"/>
</dbReference>
<dbReference type="NCBIfam" id="NF006870">
    <property type="entry name" value="PRK09364.1"/>
    <property type="match status" value="1"/>
</dbReference>
<dbReference type="Proteomes" id="UP000494165">
    <property type="component" value="Unassembled WGS sequence"/>
</dbReference>
<dbReference type="CDD" id="cd01420">
    <property type="entry name" value="MoaC_PE"/>
    <property type="match status" value="1"/>
</dbReference>
<evidence type="ECO:0000256" key="4">
    <source>
        <dbReference type="ARBA" id="ARBA00008484"/>
    </source>
</evidence>
<dbReference type="NCBIfam" id="TIGR02666">
    <property type="entry name" value="moaA"/>
    <property type="match status" value="1"/>
</dbReference>
<dbReference type="SFLD" id="SFLDG01067">
    <property type="entry name" value="SPASM/twitch_domain_containing"/>
    <property type="match status" value="1"/>
</dbReference>
<keyword evidence="6" id="KW-0004">4Fe-4S</keyword>
<dbReference type="AlphaFoldDB" id="A0A8S1CTI3"/>
<dbReference type="InterPro" id="IPR036522">
    <property type="entry name" value="MoaC_sf"/>
</dbReference>
<comment type="pathway">
    <text evidence="3">Cofactor biosynthesis; molybdopterin biosynthesis.</text>
</comment>
<evidence type="ECO:0000256" key="11">
    <source>
        <dbReference type="ARBA" id="ARBA00023014"/>
    </source>
</evidence>
<dbReference type="EMBL" id="CADEPI010000084">
    <property type="protein sequence ID" value="CAB3373280.1"/>
    <property type="molecule type" value="Genomic_DNA"/>
</dbReference>
<dbReference type="PANTHER" id="PTHR22960:SF0">
    <property type="entry name" value="MOLYBDENUM COFACTOR BIOSYNTHESIS PROTEIN 1"/>
    <property type="match status" value="1"/>
</dbReference>
<organism evidence="17 18">
    <name type="scientific">Cloeon dipterum</name>
    <dbReference type="NCBI Taxonomy" id="197152"/>
    <lineage>
        <taxon>Eukaryota</taxon>
        <taxon>Metazoa</taxon>
        <taxon>Ecdysozoa</taxon>
        <taxon>Arthropoda</taxon>
        <taxon>Hexapoda</taxon>
        <taxon>Insecta</taxon>
        <taxon>Pterygota</taxon>
        <taxon>Palaeoptera</taxon>
        <taxon>Ephemeroptera</taxon>
        <taxon>Pisciforma</taxon>
        <taxon>Baetidae</taxon>
        <taxon>Cloeon</taxon>
    </lineage>
</organism>
<evidence type="ECO:0000313" key="17">
    <source>
        <dbReference type="EMBL" id="CAB3373280.1"/>
    </source>
</evidence>
<keyword evidence="8" id="KW-0479">Metal-binding</keyword>
<dbReference type="NCBIfam" id="TIGR00581">
    <property type="entry name" value="moaC"/>
    <property type="match status" value="1"/>
</dbReference>
<comment type="similarity">
    <text evidence="4">In the C-terminal section; belongs to the MoaC family.</text>
</comment>
<keyword evidence="13" id="KW-0501">Molybdenum cofactor biosynthesis</keyword>
<dbReference type="GO" id="GO:0046872">
    <property type="term" value="F:metal ion binding"/>
    <property type="evidence" value="ECO:0007669"/>
    <property type="project" value="UniProtKB-KW"/>
</dbReference>
<protein>
    <recommendedName>
        <fullName evidence="16">Radical SAM core domain-containing protein</fullName>
    </recommendedName>
</protein>
<dbReference type="InterPro" id="IPR006638">
    <property type="entry name" value="Elp3/MiaA/NifB-like_rSAM"/>
</dbReference>
<reference evidence="17 18" key="1">
    <citation type="submission" date="2020-04" db="EMBL/GenBank/DDBJ databases">
        <authorList>
            <person name="Alioto T."/>
            <person name="Alioto T."/>
            <person name="Gomez Garrido J."/>
        </authorList>
    </citation>
    <scope>NUCLEOTIDE SEQUENCE [LARGE SCALE GENOMIC DNA]</scope>
</reference>
<accession>A0A8S1CTI3</accession>
<dbReference type="CDD" id="cd21117">
    <property type="entry name" value="Twitch_MoaA"/>
    <property type="match status" value="1"/>
</dbReference>
<dbReference type="InterPro" id="IPR013483">
    <property type="entry name" value="MoaA"/>
</dbReference>
<feature type="domain" description="Radical SAM core" evidence="16">
    <location>
        <begin position="60"/>
        <end position="273"/>
    </location>
</feature>
<dbReference type="InterPro" id="IPR013785">
    <property type="entry name" value="Aldolase_TIM"/>
</dbReference>
<dbReference type="Pfam" id="PF01967">
    <property type="entry name" value="MoaC"/>
    <property type="match status" value="1"/>
</dbReference>
<comment type="catalytic activity">
    <reaction evidence="15">
        <text>GTP + AH2 + S-adenosyl-L-methionine = (8S)-3',8-cyclo-7,8-dihydroguanosine 5'-triphosphate + 5'-deoxyadenosine + L-methionine + A + H(+)</text>
        <dbReference type="Rhea" id="RHEA:49576"/>
        <dbReference type="ChEBI" id="CHEBI:13193"/>
        <dbReference type="ChEBI" id="CHEBI:15378"/>
        <dbReference type="ChEBI" id="CHEBI:17319"/>
        <dbReference type="ChEBI" id="CHEBI:17499"/>
        <dbReference type="ChEBI" id="CHEBI:37565"/>
        <dbReference type="ChEBI" id="CHEBI:57844"/>
        <dbReference type="ChEBI" id="CHEBI:59789"/>
        <dbReference type="ChEBI" id="CHEBI:131766"/>
        <dbReference type="EC" id="4.1.99.22"/>
    </reaction>
</comment>
<dbReference type="CDD" id="cd01335">
    <property type="entry name" value="Radical_SAM"/>
    <property type="match status" value="1"/>
</dbReference>
<evidence type="ECO:0000259" key="16">
    <source>
        <dbReference type="PROSITE" id="PS51918"/>
    </source>
</evidence>
<keyword evidence="12" id="KW-0342">GTP-binding</keyword>
<dbReference type="GO" id="GO:0051539">
    <property type="term" value="F:4 iron, 4 sulfur cluster binding"/>
    <property type="evidence" value="ECO:0007669"/>
    <property type="project" value="UniProtKB-KW"/>
</dbReference>
<keyword evidence="9" id="KW-0547">Nucleotide-binding</keyword>
<evidence type="ECO:0000256" key="3">
    <source>
        <dbReference type="ARBA" id="ARBA00005046"/>
    </source>
</evidence>
<dbReference type="PROSITE" id="PS01305">
    <property type="entry name" value="MOAA_NIFB_PQQE"/>
    <property type="match status" value="1"/>
</dbReference>
<comment type="cofactor">
    <cofactor evidence="2">
        <name>[4Fe-4S] cluster</name>
        <dbReference type="ChEBI" id="CHEBI:49883"/>
    </cofactor>
</comment>
<dbReference type="InterPro" id="IPR040064">
    <property type="entry name" value="MoaA-like"/>
</dbReference>
<dbReference type="SUPFAM" id="SSF102114">
    <property type="entry name" value="Radical SAM enzymes"/>
    <property type="match status" value="1"/>
</dbReference>
<keyword evidence="7" id="KW-0949">S-adenosyl-L-methionine</keyword>
<dbReference type="InterPro" id="IPR010505">
    <property type="entry name" value="MoaA_twitch"/>
</dbReference>
<dbReference type="SFLD" id="SFLDS00029">
    <property type="entry name" value="Radical_SAM"/>
    <property type="match status" value="1"/>
</dbReference>
<dbReference type="InterPro" id="IPR023045">
    <property type="entry name" value="MoaC"/>
</dbReference>
<comment type="caution">
    <text evidence="17">The sequence shown here is derived from an EMBL/GenBank/DDBJ whole genome shotgun (WGS) entry which is preliminary data.</text>
</comment>
<evidence type="ECO:0000256" key="7">
    <source>
        <dbReference type="ARBA" id="ARBA00022691"/>
    </source>
</evidence>
<evidence type="ECO:0000256" key="14">
    <source>
        <dbReference type="ARBA" id="ARBA00023239"/>
    </source>
</evidence>
<evidence type="ECO:0000256" key="6">
    <source>
        <dbReference type="ARBA" id="ARBA00022485"/>
    </source>
</evidence>
<dbReference type="SUPFAM" id="SSF55040">
    <property type="entry name" value="Molybdenum cofactor biosynthesis protein C, MoaC"/>
    <property type="match status" value="1"/>
</dbReference>
<evidence type="ECO:0000256" key="1">
    <source>
        <dbReference type="ARBA" id="ARBA00001637"/>
    </source>
</evidence>
<dbReference type="Gene3D" id="3.20.20.70">
    <property type="entry name" value="Aldolase class I"/>
    <property type="match status" value="1"/>
</dbReference>
<evidence type="ECO:0000256" key="8">
    <source>
        <dbReference type="ARBA" id="ARBA00022723"/>
    </source>
</evidence>
<evidence type="ECO:0000256" key="13">
    <source>
        <dbReference type="ARBA" id="ARBA00023150"/>
    </source>
</evidence>
<dbReference type="OrthoDB" id="429626at2759"/>
<dbReference type="PROSITE" id="PS51918">
    <property type="entry name" value="RADICAL_SAM"/>
    <property type="match status" value="1"/>
</dbReference>
<dbReference type="InterPro" id="IPR058240">
    <property type="entry name" value="rSAM_sf"/>
</dbReference>
<dbReference type="InterPro" id="IPR000385">
    <property type="entry name" value="MoaA_NifB_PqqE_Fe-S-bd_CS"/>
</dbReference>
<name>A0A8S1CTI3_9INSE</name>
<comment type="catalytic activity">
    <reaction evidence="1">
        <text>(8S)-3',8-cyclo-7,8-dihydroguanosine 5'-triphosphate = cyclic pyranopterin phosphate + diphosphate</text>
        <dbReference type="Rhea" id="RHEA:49580"/>
        <dbReference type="ChEBI" id="CHEBI:33019"/>
        <dbReference type="ChEBI" id="CHEBI:59648"/>
        <dbReference type="ChEBI" id="CHEBI:131766"/>
        <dbReference type="EC" id="4.6.1.17"/>
    </reaction>
</comment>
<sequence>MIRTSNRLLRLFFAAKAKNNLNAKYITSKTKFAEGAVFSERERDVLVADPIKQNDTLTDTFGRRHTYLRISLTERCNLRCQYCMPAEGVPLNPKSKLLTTDEIVTLAKFFVDEGVTKIRLTGGEPTLRKDLVDIVGQLSAIPGLRDVSMTTNGVALTKQLVPLMRAGLGGLNISLDSLDKDTYARMSRRNGFAKAMAGINLALQLGVKSVKVNCVVVRDENSQEILDFVDWARTTPLEVRFIEFMPFAGNAWERKTMMSIQEILNVIKSKYPDLERIQGNKSDTAKLYAAPGFQGRVGIISSMSDHFCGGCNRLRITADGNLKVCLFGNSEVSLRDALRANISDDDLRATIQAAVRRKKKQHADRRMPYNLTQPQNTLLVPIHFFIPSTSSVQIRHFSSINLTHIDSDGRFTMVDVGSKEPSKREAKASATVILGPELAKMLREKTLLKKGTEALTVARLAGTMAAKKTSDLIPLCHQLQLTYANVEVALLEDRAVFVSAVRVDGKTGCELEALTAVSVAALTLYDMCKAVSKAIVISDIKLLQKSGGKTGDYLKDNRKTETR</sequence>
<dbReference type="InterPro" id="IPR002820">
    <property type="entry name" value="Mopterin_CF_biosynth-C_dom"/>
</dbReference>
<dbReference type="SFLD" id="SFLDG01383">
    <property type="entry name" value="cyclic_pyranopterin_phosphate"/>
    <property type="match status" value="1"/>
</dbReference>
<keyword evidence="14" id="KW-0456">Lyase</keyword>
<dbReference type="GO" id="GO:0005525">
    <property type="term" value="F:GTP binding"/>
    <property type="evidence" value="ECO:0007669"/>
    <property type="project" value="UniProtKB-KW"/>
</dbReference>
<comment type="similarity">
    <text evidence="5">In the N-terminal section; belongs to the radical SAM superfamily. MoaA family.</text>
</comment>
<dbReference type="GO" id="GO:0006777">
    <property type="term" value="P:Mo-molybdopterin cofactor biosynthetic process"/>
    <property type="evidence" value="ECO:0007669"/>
    <property type="project" value="UniProtKB-KW"/>
</dbReference>
<evidence type="ECO:0000256" key="5">
    <source>
        <dbReference type="ARBA" id="ARBA00009862"/>
    </source>
</evidence>
<evidence type="ECO:0000256" key="12">
    <source>
        <dbReference type="ARBA" id="ARBA00023134"/>
    </source>
</evidence>
<keyword evidence="18" id="KW-1185">Reference proteome</keyword>
<keyword evidence="10" id="KW-0408">Iron</keyword>
<dbReference type="SFLD" id="SFLDG01386">
    <property type="entry name" value="main_SPASM_domain-containing"/>
    <property type="match status" value="1"/>
</dbReference>
<dbReference type="Pfam" id="PF04055">
    <property type="entry name" value="Radical_SAM"/>
    <property type="match status" value="1"/>
</dbReference>
<dbReference type="HAMAP" id="MF_01225_B">
    <property type="entry name" value="MoaA_B"/>
    <property type="match status" value="1"/>
</dbReference>
<dbReference type="SMART" id="SM00729">
    <property type="entry name" value="Elp3"/>
    <property type="match status" value="1"/>
</dbReference>
<dbReference type="PANTHER" id="PTHR22960">
    <property type="entry name" value="MOLYBDOPTERIN COFACTOR SYNTHESIS PROTEIN A"/>
    <property type="match status" value="1"/>
</dbReference>
<proteinExistence type="inferred from homology"/>
<evidence type="ECO:0000256" key="2">
    <source>
        <dbReference type="ARBA" id="ARBA00001966"/>
    </source>
</evidence>
<gene>
    <name evidence="17" type="ORF">CLODIP_2_CD13221</name>
</gene>
<dbReference type="GO" id="GO:0061799">
    <property type="term" value="F:cyclic pyranopterin monophosphate synthase activity"/>
    <property type="evidence" value="ECO:0007669"/>
    <property type="project" value="UniProtKB-EC"/>
</dbReference>
<dbReference type="InterPro" id="IPR047594">
    <property type="entry name" value="MoaC_bact/euk"/>
</dbReference>
<evidence type="ECO:0000256" key="10">
    <source>
        <dbReference type="ARBA" id="ARBA00023004"/>
    </source>
</evidence>
<dbReference type="GO" id="GO:0061798">
    <property type="term" value="F:GTP 3',8'-cyclase activity"/>
    <property type="evidence" value="ECO:0007669"/>
    <property type="project" value="UniProtKB-EC"/>
</dbReference>
<dbReference type="InterPro" id="IPR050105">
    <property type="entry name" value="MoCo_biosynth_MoaA/MoaC"/>
</dbReference>
<evidence type="ECO:0000256" key="15">
    <source>
        <dbReference type="ARBA" id="ARBA00048697"/>
    </source>
</evidence>
<keyword evidence="11" id="KW-0411">Iron-sulfur</keyword>